<dbReference type="InterPro" id="IPR043365">
    <property type="entry name" value="NWD1"/>
</dbReference>
<dbReference type="Proteomes" id="UP000694555">
    <property type="component" value="Unplaced"/>
</dbReference>
<organism evidence="1 2">
    <name type="scientific">Buteo japonicus</name>
    <dbReference type="NCBI Taxonomy" id="224669"/>
    <lineage>
        <taxon>Eukaryota</taxon>
        <taxon>Metazoa</taxon>
        <taxon>Chordata</taxon>
        <taxon>Craniata</taxon>
        <taxon>Vertebrata</taxon>
        <taxon>Euteleostomi</taxon>
        <taxon>Archelosauria</taxon>
        <taxon>Archosauria</taxon>
        <taxon>Dinosauria</taxon>
        <taxon>Saurischia</taxon>
        <taxon>Theropoda</taxon>
        <taxon>Coelurosauria</taxon>
        <taxon>Aves</taxon>
        <taxon>Neognathae</taxon>
        <taxon>Neoaves</taxon>
        <taxon>Telluraves</taxon>
        <taxon>Accipitrimorphae</taxon>
        <taxon>Accipitriformes</taxon>
        <taxon>Accipitridae</taxon>
        <taxon>Accipitrinae</taxon>
        <taxon>Buteo</taxon>
    </lineage>
</organism>
<evidence type="ECO:0000313" key="2">
    <source>
        <dbReference type="Proteomes" id="UP000694555"/>
    </source>
</evidence>
<name>A0A8B9Z136_9AVES</name>
<dbReference type="PANTHER" id="PTHR45013">
    <property type="entry name" value="NACHT DOMAIN- AND WD REPEAT-CONTAINING PROTEIN 1"/>
    <property type="match status" value="1"/>
</dbReference>
<dbReference type="Ensembl" id="ENSBJAT00000001915.1">
    <property type="protein sequence ID" value="ENSBJAP00000001867.1"/>
    <property type="gene ID" value="ENSBJAG00000001399.1"/>
</dbReference>
<dbReference type="PANTHER" id="PTHR45013:SF1">
    <property type="entry name" value="NACHT DOMAIN- AND WD REPEAT-CONTAINING PROTEIN 1"/>
    <property type="match status" value="1"/>
</dbReference>
<sequence length="79" mass="9043">MATERETLLEKAYPEAQAFCQKHGLMFEVIDLRWGISELVDPDHRNTQHSLEESEDCQKLLAGPTFIVSSKGERSLMHL</sequence>
<accession>A0A8B9Z136</accession>
<evidence type="ECO:0000313" key="1">
    <source>
        <dbReference type="Ensembl" id="ENSBJAP00000001867.1"/>
    </source>
</evidence>
<protein>
    <submittedName>
        <fullName evidence="1">Uncharacterized protein</fullName>
    </submittedName>
</protein>
<proteinExistence type="predicted"/>
<reference evidence="1" key="2">
    <citation type="submission" date="2025-09" db="UniProtKB">
        <authorList>
            <consortium name="Ensembl"/>
        </authorList>
    </citation>
    <scope>IDENTIFICATION</scope>
</reference>
<dbReference type="AlphaFoldDB" id="A0A8B9Z136"/>
<reference evidence="1" key="1">
    <citation type="submission" date="2025-08" db="UniProtKB">
        <authorList>
            <consortium name="Ensembl"/>
        </authorList>
    </citation>
    <scope>IDENTIFICATION</scope>
</reference>
<keyword evidence="2" id="KW-1185">Reference proteome</keyword>